<feature type="region of interest" description="Disordered" evidence="1">
    <location>
        <begin position="152"/>
        <end position="212"/>
    </location>
</feature>
<dbReference type="RefSeq" id="XP_047780678.1">
    <property type="nucleotide sequence ID" value="XM_047927332.1"/>
</dbReference>
<feature type="compositionally biased region" description="Basic and acidic residues" evidence="1">
    <location>
        <begin position="13"/>
        <end position="31"/>
    </location>
</feature>
<gene>
    <name evidence="3" type="ORF">C8Q71DRAFT_856687</name>
</gene>
<proteinExistence type="predicted"/>
<evidence type="ECO:0000313" key="3">
    <source>
        <dbReference type="EMBL" id="KAH9838763.1"/>
    </source>
</evidence>
<feature type="compositionally biased region" description="Basic residues" evidence="1">
    <location>
        <begin position="82"/>
        <end position="95"/>
    </location>
</feature>
<feature type="region of interest" description="Disordered" evidence="1">
    <location>
        <begin position="72"/>
        <end position="131"/>
    </location>
</feature>
<accession>A0ABQ8KKT1</accession>
<dbReference type="InterPro" id="IPR045341">
    <property type="entry name" value="DUF6532"/>
</dbReference>
<feature type="domain" description="DUF6532" evidence="2">
    <location>
        <begin position="231"/>
        <end position="459"/>
    </location>
</feature>
<organism evidence="3 4">
    <name type="scientific">Rhodofomes roseus</name>
    <dbReference type="NCBI Taxonomy" id="34475"/>
    <lineage>
        <taxon>Eukaryota</taxon>
        <taxon>Fungi</taxon>
        <taxon>Dikarya</taxon>
        <taxon>Basidiomycota</taxon>
        <taxon>Agaricomycotina</taxon>
        <taxon>Agaricomycetes</taxon>
        <taxon>Polyporales</taxon>
        <taxon>Rhodofomes</taxon>
    </lineage>
</organism>
<dbReference type="Pfam" id="PF20149">
    <property type="entry name" value="DUF6532"/>
    <property type="match status" value="1"/>
</dbReference>
<comment type="caution">
    <text evidence="3">The sequence shown here is derived from an EMBL/GenBank/DDBJ whole genome shotgun (WGS) entry which is preliminary data.</text>
</comment>
<evidence type="ECO:0000259" key="2">
    <source>
        <dbReference type="Pfam" id="PF20149"/>
    </source>
</evidence>
<evidence type="ECO:0000256" key="1">
    <source>
        <dbReference type="SAM" id="MobiDB-lite"/>
    </source>
</evidence>
<keyword evidence="4" id="KW-1185">Reference proteome</keyword>
<reference evidence="3 4" key="1">
    <citation type="journal article" date="2021" name="Environ. Microbiol.">
        <title>Gene family expansions and transcriptome signatures uncover fungal adaptations to wood decay.</title>
        <authorList>
            <person name="Hage H."/>
            <person name="Miyauchi S."/>
            <person name="Viragh M."/>
            <person name="Drula E."/>
            <person name="Min B."/>
            <person name="Chaduli D."/>
            <person name="Navarro D."/>
            <person name="Favel A."/>
            <person name="Norest M."/>
            <person name="Lesage-Meessen L."/>
            <person name="Balint B."/>
            <person name="Merenyi Z."/>
            <person name="de Eugenio L."/>
            <person name="Morin E."/>
            <person name="Martinez A.T."/>
            <person name="Baldrian P."/>
            <person name="Stursova M."/>
            <person name="Martinez M.J."/>
            <person name="Novotny C."/>
            <person name="Magnuson J.K."/>
            <person name="Spatafora J.W."/>
            <person name="Maurice S."/>
            <person name="Pangilinan J."/>
            <person name="Andreopoulos W."/>
            <person name="LaButti K."/>
            <person name="Hundley H."/>
            <person name="Na H."/>
            <person name="Kuo A."/>
            <person name="Barry K."/>
            <person name="Lipzen A."/>
            <person name="Henrissat B."/>
            <person name="Riley R."/>
            <person name="Ahrendt S."/>
            <person name="Nagy L.G."/>
            <person name="Grigoriev I.V."/>
            <person name="Martin F."/>
            <person name="Rosso M.N."/>
        </authorList>
    </citation>
    <scope>NUCLEOTIDE SEQUENCE [LARGE SCALE GENOMIC DNA]</scope>
    <source>
        <strain evidence="3 4">CIRM-BRFM 1785</strain>
    </source>
</reference>
<feature type="compositionally biased region" description="Low complexity" evidence="1">
    <location>
        <begin position="1"/>
        <end position="10"/>
    </location>
</feature>
<feature type="compositionally biased region" description="Basic and acidic residues" evidence="1">
    <location>
        <begin position="155"/>
        <end position="168"/>
    </location>
</feature>
<dbReference type="Proteomes" id="UP000814176">
    <property type="component" value="Unassembled WGS sequence"/>
</dbReference>
<dbReference type="GeneID" id="72008064"/>
<feature type="compositionally biased region" description="Polar residues" evidence="1">
    <location>
        <begin position="203"/>
        <end position="212"/>
    </location>
</feature>
<protein>
    <recommendedName>
        <fullName evidence="2">DUF6532 domain-containing protein</fullName>
    </recommendedName>
</protein>
<evidence type="ECO:0000313" key="4">
    <source>
        <dbReference type="Proteomes" id="UP000814176"/>
    </source>
</evidence>
<feature type="region of interest" description="Disordered" evidence="1">
    <location>
        <begin position="1"/>
        <end position="60"/>
    </location>
</feature>
<sequence>MSSSPRTTRSTARKQDKVQTAKATKSQEKTSVKPPKTKRSSAAGATSDHDKGWSTSQQKQLDELLKCKAAVQREEKEVQRSGTRKRVTPACKKAKKVQESAKGNISDEVQEAVSVTPASSRSKPKPAYRGAAALTEGERAIVQNLDIAQIANKKGQKEPEEHSDKRVVDSNSSAYAGSEDKKRSSWDEDDVMDMGPKNATKGRASQTTQKSRNCVKAGDLPMDMKPLVNMANNCMHNCLALDTAWTTDTTITSSRLVSSNQLVAYALKDARNSVDKDGKRMVTVCTAYKMLRQGTSSKDDNLRKQVNLVVWGTASQLRNEVKRKAKVIVDHAYGLNVVQTNKRTQLALWLLTTHAMKVKGGKCGIPNFVFGDMQVVWDEKGSIDKEKSNVKNDVPFRHPAISEIITQQWFVGHAKTTTPTERFSSVPDNLIALVCNAIEVSLREVATNTPMSFSNKQWDDLMSILEATRQNAPDYYKATKKLLWDSIKTSTESGFKAKVAASEDKGDTFVNWSKLQTVALEDTSTVSGSKAQPEPSSVEASKNGRKRSTAKPSSSTVAHAGPSKAQVVPAITEPYNTLGDVEELEDDD</sequence>
<dbReference type="EMBL" id="JADCUA010000007">
    <property type="protein sequence ID" value="KAH9838763.1"/>
    <property type="molecule type" value="Genomic_DNA"/>
</dbReference>
<name>A0ABQ8KKT1_9APHY</name>
<feature type="compositionally biased region" description="Polar residues" evidence="1">
    <location>
        <begin position="521"/>
        <end position="540"/>
    </location>
</feature>
<feature type="region of interest" description="Disordered" evidence="1">
    <location>
        <begin position="521"/>
        <end position="588"/>
    </location>
</feature>